<proteinExistence type="predicted"/>
<protein>
    <submittedName>
        <fullName evidence="1">Uncharacterized protein</fullName>
    </submittedName>
</protein>
<evidence type="ECO:0000313" key="2">
    <source>
        <dbReference type="Proteomes" id="UP000269154"/>
    </source>
</evidence>
<dbReference type="Gene3D" id="3.50.30.30">
    <property type="match status" value="1"/>
</dbReference>
<reference evidence="1 2" key="1">
    <citation type="journal article" date="2018" name="ACS Chem. Biol.">
        <title>Ketoreductase domain dysfunction expands chemodiversity: malyngamide biosynthesis in the cyanobacterium Okeania hirsuta.</title>
        <authorList>
            <person name="Moss N.A."/>
            <person name="Leao T."/>
            <person name="Rankin M."/>
            <person name="McCullough T.M."/>
            <person name="Qu P."/>
            <person name="Korobeynikov A."/>
            <person name="Smith J.L."/>
            <person name="Gerwick L."/>
            <person name="Gerwick W.H."/>
        </authorList>
    </citation>
    <scope>NUCLEOTIDE SEQUENCE [LARGE SCALE GENOMIC DNA]</scope>
    <source>
        <strain evidence="1 2">PAB10Feb10-1</strain>
    </source>
</reference>
<sequence>MGNSIGTGPKGVTAPVVEVKSLDELEKLGREKGKARSCSSIGLWTPTDEHLRCLWWAVDQRALGASRASRLGAVAALVRFYDAKAWMIFHIRVDSSMKRRSAILGRD</sequence>
<organism evidence="1 2">
    <name type="scientific">Okeania hirsuta</name>
    <dbReference type="NCBI Taxonomy" id="1458930"/>
    <lineage>
        <taxon>Bacteria</taxon>
        <taxon>Bacillati</taxon>
        <taxon>Cyanobacteriota</taxon>
        <taxon>Cyanophyceae</taxon>
        <taxon>Oscillatoriophycideae</taxon>
        <taxon>Oscillatoriales</taxon>
        <taxon>Microcoleaceae</taxon>
        <taxon>Okeania</taxon>
    </lineage>
</organism>
<keyword evidence="2" id="KW-1185">Reference proteome</keyword>
<dbReference type="EMBL" id="RCBY01000606">
    <property type="protein sequence ID" value="RQH13892.1"/>
    <property type="molecule type" value="Genomic_DNA"/>
</dbReference>
<dbReference type="AlphaFoldDB" id="A0A3N6NW14"/>
<dbReference type="Proteomes" id="UP000269154">
    <property type="component" value="Unassembled WGS sequence"/>
</dbReference>
<comment type="caution">
    <text evidence="1">The sequence shown here is derived from an EMBL/GenBank/DDBJ whole genome shotgun (WGS) entry which is preliminary data.</text>
</comment>
<gene>
    <name evidence="1" type="ORF">D5R40_34420</name>
</gene>
<name>A0A3N6NW14_9CYAN</name>
<accession>A0A3N6NW14</accession>
<evidence type="ECO:0000313" key="1">
    <source>
        <dbReference type="EMBL" id="RQH13892.1"/>
    </source>
</evidence>